<evidence type="ECO:0000313" key="4">
    <source>
        <dbReference type="EMBL" id="RDD86667.1"/>
    </source>
</evidence>
<dbReference type="SUPFAM" id="SSF54637">
    <property type="entry name" value="Thioesterase/thiol ester dehydrase-isomerase"/>
    <property type="match status" value="1"/>
</dbReference>
<dbReference type="OrthoDB" id="9813282at2"/>
<dbReference type="InterPro" id="IPR003736">
    <property type="entry name" value="PAAI_dom"/>
</dbReference>
<dbReference type="Pfam" id="PF03061">
    <property type="entry name" value="4HBT"/>
    <property type="match status" value="1"/>
</dbReference>
<dbReference type="AlphaFoldDB" id="A0A369V1S2"/>
<organism evidence="4 5">
    <name type="scientific">Streptomyces parvulus</name>
    <dbReference type="NCBI Taxonomy" id="146923"/>
    <lineage>
        <taxon>Bacteria</taxon>
        <taxon>Bacillati</taxon>
        <taxon>Actinomycetota</taxon>
        <taxon>Actinomycetes</taxon>
        <taxon>Kitasatosporales</taxon>
        <taxon>Streptomycetaceae</taxon>
        <taxon>Streptomyces</taxon>
    </lineage>
</organism>
<evidence type="ECO:0000256" key="1">
    <source>
        <dbReference type="ARBA" id="ARBA00008324"/>
    </source>
</evidence>
<gene>
    <name evidence="4" type="ORF">DVZ84_23930</name>
</gene>
<dbReference type="Gene3D" id="3.10.129.10">
    <property type="entry name" value="Hotdog Thioesterase"/>
    <property type="match status" value="1"/>
</dbReference>
<dbReference type="EMBL" id="QQBH01000016">
    <property type="protein sequence ID" value="RDD86667.1"/>
    <property type="molecule type" value="Genomic_DNA"/>
</dbReference>
<dbReference type="PANTHER" id="PTHR43240">
    <property type="entry name" value="1,4-DIHYDROXY-2-NAPHTHOYL-COA THIOESTERASE 1"/>
    <property type="match status" value="1"/>
</dbReference>
<dbReference type="GO" id="GO:0061522">
    <property type="term" value="F:1,4-dihydroxy-2-naphthoyl-CoA thioesterase activity"/>
    <property type="evidence" value="ECO:0007669"/>
    <property type="project" value="TreeGrafter"/>
</dbReference>
<dbReference type="InterPro" id="IPR029069">
    <property type="entry name" value="HotDog_dom_sf"/>
</dbReference>
<dbReference type="NCBIfam" id="TIGR00369">
    <property type="entry name" value="unchar_dom_1"/>
    <property type="match status" value="1"/>
</dbReference>
<dbReference type="CDD" id="cd03443">
    <property type="entry name" value="PaaI_thioesterase"/>
    <property type="match status" value="1"/>
</dbReference>
<evidence type="ECO:0000259" key="3">
    <source>
        <dbReference type="Pfam" id="PF03061"/>
    </source>
</evidence>
<dbReference type="PANTHER" id="PTHR43240:SF5">
    <property type="entry name" value="1,4-DIHYDROXY-2-NAPHTHOYL-COA THIOESTERASE 1"/>
    <property type="match status" value="1"/>
</dbReference>
<proteinExistence type="inferred from homology"/>
<feature type="domain" description="Thioesterase" evidence="3">
    <location>
        <begin position="49"/>
        <end position="124"/>
    </location>
</feature>
<comment type="caution">
    <text evidence="4">The sequence shown here is derived from an EMBL/GenBank/DDBJ whole genome shotgun (WGS) entry which is preliminary data.</text>
</comment>
<name>A0A369V1S2_9ACTN</name>
<evidence type="ECO:0000313" key="5">
    <source>
        <dbReference type="Proteomes" id="UP000253742"/>
    </source>
</evidence>
<dbReference type="Proteomes" id="UP000253742">
    <property type="component" value="Unassembled WGS sequence"/>
</dbReference>
<dbReference type="GO" id="GO:0005829">
    <property type="term" value="C:cytosol"/>
    <property type="evidence" value="ECO:0007669"/>
    <property type="project" value="TreeGrafter"/>
</dbReference>
<dbReference type="RefSeq" id="WP_114530884.1">
    <property type="nucleotide sequence ID" value="NZ_JBIVML010000002.1"/>
</dbReference>
<keyword evidence="2" id="KW-0378">Hydrolase</keyword>
<evidence type="ECO:0000256" key="2">
    <source>
        <dbReference type="ARBA" id="ARBA00022801"/>
    </source>
</evidence>
<comment type="similarity">
    <text evidence="1">Belongs to the thioesterase PaaI family.</text>
</comment>
<dbReference type="InterPro" id="IPR006683">
    <property type="entry name" value="Thioestr_dom"/>
</dbReference>
<protein>
    <submittedName>
        <fullName evidence="4">PaaI family thioesterase</fullName>
    </submittedName>
</protein>
<accession>A0A369V1S2</accession>
<sequence length="138" mass="14019">MNATPPLTTDTIHSLVPFARHLGVTFSTIEPDRVVAHLPENSGFATVGGGVHGGALMALADIGAAVAAVLASGDPTAAPATMQSSTNFLRPVHGAATAEARTARRGRSTVVDVELTDSAGELCALVRQIVIVRPATGQ</sequence>
<reference evidence="4 5" key="1">
    <citation type="submission" date="2018-07" db="EMBL/GenBank/DDBJ databases">
        <title>Genome guided investigation of antibiotics producing actinomycetales strain isolated from a Macau mangrove ecosystem.</title>
        <authorList>
            <person name="Hu D."/>
        </authorList>
    </citation>
    <scope>NUCLEOTIDE SEQUENCE [LARGE SCALE GENOMIC DNA]</scope>
    <source>
        <strain evidence="4 5">2297</strain>
    </source>
</reference>